<evidence type="ECO:0000313" key="2">
    <source>
        <dbReference type="Proteomes" id="UP000076603"/>
    </source>
</evidence>
<sequence>MVGVVKNIFIDNWDEFQQLNRGKIRSIVYKEIEKMLN</sequence>
<name>A0A162R433_9CLOT</name>
<accession>A0A162R433</accession>
<dbReference type="EMBL" id="LWAE01000009">
    <property type="protein sequence ID" value="KZL89393.1"/>
    <property type="molecule type" value="Genomic_DNA"/>
</dbReference>
<comment type="caution">
    <text evidence="1">The sequence shown here is derived from an EMBL/GenBank/DDBJ whole genome shotgun (WGS) entry which is preliminary data.</text>
</comment>
<organism evidence="1 2">
    <name type="scientific">Clostridium magnum DSM 2767</name>
    <dbReference type="NCBI Taxonomy" id="1121326"/>
    <lineage>
        <taxon>Bacteria</taxon>
        <taxon>Bacillati</taxon>
        <taxon>Bacillota</taxon>
        <taxon>Clostridia</taxon>
        <taxon>Eubacteriales</taxon>
        <taxon>Clostridiaceae</taxon>
        <taxon>Clostridium</taxon>
    </lineage>
</organism>
<dbReference type="PATRIC" id="fig|1121326.3.peg.5357"/>
<proteinExistence type="predicted"/>
<reference evidence="1 2" key="1">
    <citation type="submission" date="2016-04" db="EMBL/GenBank/DDBJ databases">
        <title>Genome sequence of Clostridium magnum DSM 2767.</title>
        <authorList>
            <person name="Poehlein A."/>
            <person name="Uhlig R."/>
            <person name="Fischer R."/>
            <person name="Bahl H."/>
            <person name="Daniel R."/>
        </authorList>
    </citation>
    <scope>NUCLEOTIDE SEQUENCE [LARGE SCALE GENOMIC DNA]</scope>
    <source>
        <strain evidence="1 2">DSM 2767</strain>
    </source>
</reference>
<gene>
    <name evidence="1" type="ORF">CLMAG_52970</name>
</gene>
<dbReference type="AlphaFoldDB" id="A0A162R433"/>
<keyword evidence="2" id="KW-1185">Reference proteome</keyword>
<evidence type="ECO:0000313" key="1">
    <source>
        <dbReference type="EMBL" id="KZL89393.1"/>
    </source>
</evidence>
<dbReference type="Proteomes" id="UP000076603">
    <property type="component" value="Unassembled WGS sequence"/>
</dbReference>
<protein>
    <submittedName>
        <fullName evidence="1">Uncharacterized protein</fullName>
    </submittedName>
</protein>